<dbReference type="AlphaFoldDB" id="X0WVF0"/>
<dbReference type="GO" id="GO:0055085">
    <property type="term" value="P:transmembrane transport"/>
    <property type="evidence" value="ECO:0007669"/>
    <property type="project" value="InterPro"/>
</dbReference>
<dbReference type="PROSITE" id="PS50928">
    <property type="entry name" value="ABC_TM1"/>
    <property type="match status" value="1"/>
</dbReference>
<protein>
    <recommendedName>
        <fullName evidence="8">ABC transmembrane type-1 domain-containing protein</fullName>
    </recommendedName>
</protein>
<dbReference type="GO" id="GO:0005886">
    <property type="term" value="C:plasma membrane"/>
    <property type="evidence" value="ECO:0007669"/>
    <property type="project" value="UniProtKB-SubCell"/>
</dbReference>
<evidence type="ECO:0000256" key="2">
    <source>
        <dbReference type="ARBA" id="ARBA00022448"/>
    </source>
</evidence>
<dbReference type="SUPFAM" id="SSF161098">
    <property type="entry name" value="MetI-like"/>
    <property type="match status" value="1"/>
</dbReference>
<dbReference type="PANTHER" id="PTHR43744:SF12">
    <property type="entry name" value="ABC TRANSPORTER PERMEASE PROTEIN MG189-RELATED"/>
    <property type="match status" value="1"/>
</dbReference>
<name>X0WVF0_9ZZZZ</name>
<sequence>PVELDDAARIDGASTYRIFLQIMLPLIKPALATVAIFAFVGNWNNFMAPLIYISDMTRYTMALGLRLFQGQHATYNQHYVMAVSVVNVAPILVLFFFAQQQFIQGVTLTGIKG</sequence>
<keyword evidence="2" id="KW-0813">Transport</keyword>
<gene>
    <name evidence="9" type="ORF">S01H1_68757</name>
</gene>
<dbReference type="Pfam" id="PF00528">
    <property type="entry name" value="BPD_transp_1"/>
    <property type="match status" value="1"/>
</dbReference>
<keyword evidence="6 7" id="KW-0472">Membrane</keyword>
<evidence type="ECO:0000259" key="8">
    <source>
        <dbReference type="PROSITE" id="PS50928"/>
    </source>
</evidence>
<proteinExistence type="predicted"/>
<evidence type="ECO:0000256" key="6">
    <source>
        <dbReference type="ARBA" id="ARBA00023136"/>
    </source>
</evidence>
<keyword evidence="4 7" id="KW-0812">Transmembrane</keyword>
<evidence type="ECO:0000256" key="3">
    <source>
        <dbReference type="ARBA" id="ARBA00022475"/>
    </source>
</evidence>
<reference evidence="9" key="1">
    <citation type="journal article" date="2014" name="Front. Microbiol.">
        <title>High frequency of phylogenetically diverse reductive dehalogenase-homologous genes in deep subseafloor sedimentary metagenomes.</title>
        <authorList>
            <person name="Kawai M."/>
            <person name="Futagami T."/>
            <person name="Toyoda A."/>
            <person name="Takaki Y."/>
            <person name="Nishi S."/>
            <person name="Hori S."/>
            <person name="Arai W."/>
            <person name="Tsubouchi T."/>
            <person name="Morono Y."/>
            <person name="Uchiyama I."/>
            <person name="Ito T."/>
            <person name="Fujiyama A."/>
            <person name="Inagaki F."/>
            <person name="Takami H."/>
        </authorList>
    </citation>
    <scope>NUCLEOTIDE SEQUENCE</scope>
    <source>
        <strain evidence="9">Expedition CK06-06</strain>
    </source>
</reference>
<feature type="transmembrane region" description="Helical" evidence="7">
    <location>
        <begin position="79"/>
        <end position="98"/>
    </location>
</feature>
<evidence type="ECO:0000256" key="5">
    <source>
        <dbReference type="ARBA" id="ARBA00022989"/>
    </source>
</evidence>
<dbReference type="EMBL" id="BARS01045608">
    <property type="protein sequence ID" value="GAG34635.1"/>
    <property type="molecule type" value="Genomic_DNA"/>
</dbReference>
<dbReference type="InterPro" id="IPR035906">
    <property type="entry name" value="MetI-like_sf"/>
</dbReference>
<evidence type="ECO:0000256" key="4">
    <source>
        <dbReference type="ARBA" id="ARBA00022692"/>
    </source>
</evidence>
<accession>X0WVF0</accession>
<evidence type="ECO:0000256" key="7">
    <source>
        <dbReference type="SAM" id="Phobius"/>
    </source>
</evidence>
<evidence type="ECO:0000313" key="9">
    <source>
        <dbReference type="EMBL" id="GAG34635.1"/>
    </source>
</evidence>
<comment type="caution">
    <text evidence="9">The sequence shown here is derived from an EMBL/GenBank/DDBJ whole genome shotgun (WGS) entry which is preliminary data.</text>
</comment>
<comment type="subcellular location">
    <subcellularLocation>
        <location evidence="1">Cell membrane</location>
        <topology evidence="1">Multi-pass membrane protein</topology>
    </subcellularLocation>
</comment>
<evidence type="ECO:0000256" key="1">
    <source>
        <dbReference type="ARBA" id="ARBA00004651"/>
    </source>
</evidence>
<dbReference type="PANTHER" id="PTHR43744">
    <property type="entry name" value="ABC TRANSPORTER PERMEASE PROTEIN MG189-RELATED-RELATED"/>
    <property type="match status" value="1"/>
</dbReference>
<dbReference type="InterPro" id="IPR000515">
    <property type="entry name" value="MetI-like"/>
</dbReference>
<organism evidence="9">
    <name type="scientific">marine sediment metagenome</name>
    <dbReference type="NCBI Taxonomy" id="412755"/>
    <lineage>
        <taxon>unclassified sequences</taxon>
        <taxon>metagenomes</taxon>
        <taxon>ecological metagenomes</taxon>
    </lineage>
</organism>
<keyword evidence="5 7" id="KW-1133">Transmembrane helix</keyword>
<dbReference type="Gene3D" id="1.10.3720.10">
    <property type="entry name" value="MetI-like"/>
    <property type="match status" value="1"/>
</dbReference>
<dbReference type="CDD" id="cd06261">
    <property type="entry name" value="TM_PBP2"/>
    <property type="match status" value="1"/>
</dbReference>
<feature type="non-terminal residue" evidence="9">
    <location>
        <position position="1"/>
    </location>
</feature>
<keyword evidence="3" id="KW-1003">Cell membrane</keyword>
<feature type="domain" description="ABC transmembrane type-1" evidence="8">
    <location>
        <begin position="1"/>
        <end position="98"/>
    </location>
</feature>